<dbReference type="PANTHER" id="PTHR31920:SF108">
    <property type="entry name" value="B3 DOMAIN-CONTAINING TRANSCRIPTION FACTOR VRN1-LIKE"/>
    <property type="match status" value="1"/>
</dbReference>
<accession>A0A072VFK4</accession>
<protein>
    <recommendedName>
        <fullName evidence="9">TF-B3 domain-containing protein</fullName>
    </recommendedName>
</protein>
<dbReference type="GO" id="GO:0005634">
    <property type="term" value="C:nucleus"/>
    <property type="evidence" value="ECO:0007669"/>
    <property type="project" value="UniProtKB-SubCell"/>
</dbReference>
<evidence type="ECO:0000256" key="2">
    <source>
        <dbReference type="ARBA" id="ARBA00023015"/>
    </source>
</evidence>
<comment type="subcellular location">
    <subcellularLocation>
        <location evidence="1">Nucleus</location>
    </subcellularLocation>
</comment>
<evidence type="ECO:0000256" key="1">
    <source>
        <dbReference type="ARBA" id="ARBA00004123"/>
    </source>
</evidence>
<dbReference type="PANTHER" id="PTHR31920">
    <property type="entry name" value="B3 DOMAIN-CONTAINING"/>
    <property type="match status" value="1"/>
</dbReference>
<dbReference type="EnsemblPlants" id="KEH40809">
    <property type="protein sequence ID" value="KEH40809"/>
    <property type="gene ID" value="MTR_1g035650"/>
</dbReference>
<dbReference type="InterPro" id="IPR015300">
    <property type="entry name" value="DNA-bd_pseudobarrel_sf"/>
</dbReference>
<reference evidence="6 8" key="2">
    <citation type="journal article" date="2014" name="BMC Genomics">
        <title>An improved genome release (version Mt4.0) for the model legume Medicago truncatula.</title>
        <authorList>
            <person name="Tang H."/>
            <person name="Krishnakumar V."/>
            <person name="Bidwell S."/>
            <person name="Rosen B."/>
            <person name="Chan A."/>
            <person name="Zhou S."/>
            <person name="Gentzbittel L."/>
            <person name="Childs K.L."/>
            <person name="Yandell M."/>
            <person name="Gundlach H."/>
            <person name="Mayer K.F."/>
            <person name="Schwartz D.C."/>
            <person name="Town C.D."/>
        </authorList>
    </citation>
    <scope>GENOME REANNOTATION</scope>
    <source>
        <strain evidence="6">A17</strain>
        <strain evidence="7 8">cv. Jemalong A17</strain>
    </source>
</reference>
<dbReference type="Gene3D" id="2.40.330.10">
    <property type="entry name" value="DNA-binding pseudobarrel domain"/>
    <property type="match status" value="1"/>
</dbReference>
<keyword evidence="8" id="KW-1185">Reference proteome</keyword>
<name>A0A072VFK4_MEDTR</name>
<dbReference type="Proteomes" id="UP000002051">
    <property type="component" value="Unassembled WGS sequence"/>
</dbReference>
<dbReference type="HOGENOM" id="CLU_1333685_0_0_1"/>
<dbReference type="CDD" id="cd10017">
    <property type="entry name" value="B3_DNA"/>
    <property type="match status" value="1"/>
</dbReference>
<dbReference type="InterPro" id="IPR050655">
    <property type="entry name" value="Plant_B3_domain"/>
</dbReference>
<evidence type="ECO:0000256" key="4">
    <source>
        <dbReference type="ARBA" id="ARBA00023163"/>
    </source>
</evidence>
<evidence type="ECO:0000313" key="8">
    <source>
        <dbReference type="Proteomes" id="UP000002051"/>
    </source>
</evidence>
<gene>
    <name evidence="6" type="ordered locus">MTR_1g035650</name>
</gene>
<keyword evidence="4" id="KW-0804">Transcription</keyword>
<evidence type="ECO:0000256" key="3">
    <source>
        <dbReference type="ARBA" id="ARBA00023125"/>
    </source>
</evidence>
<evidence type="ECO:0000313" key="6">
    <source>
        <dbReference type="EMBL" id="KEH40809.1"/>
    </source>
</evidence>
<evidence type="ECO:0000256" key="5">
    <source>
        <dbReference type="ARBA" id="ARBA00023242"/>
    </source>
</evidence>
<dbReference type="AlphaFoldDB" id="A0A072VFK4"/>
<evidence type="ECO:0000313" key="7">
    <source>
        <dbReference type="EnsemblPlants" id="KEH40809"/>
    </source>
</evidence>
<dbReference type="InterPro" id="IPR003340">
    <property type="entry name" value="B3_DNA-bd"/>
</dbReference>
<keyword evidence="2" id="KW-0805">Transcription regulation</keyword>
<dbReference type="GO" id="GO:0003677">
    <property type="term" value="F:DNA binding"/>
    <property type="evidence" value="ECO:0007669"/>
    <property type="project" value="UniProtKB-KW"/>
</dbReference>
<proteinExistence type="predicted"/>
<dbReference type="EMBL" id="CM001217">
    <property type="protein sequence ID" value="KEH40809.1"/>
    <property type="molecule type" value="Genomic_DNA"/>
</dbReference>
<organism evidence="6 8">
    <name type="scientific">Medicago truncatula</name>
    <name type="common">Barrel medic</name>
    <name type="synonym">Medicago tribuloides</name>
    <dbReference type="NCBI Taxonomy" id="3880"/>
    <lineage>
        <taxon>Eukaryota</taxon>
        <taxon>Viridiplantae</taxon>
        <taxon>Streptophyta</taxon>
        <taxon>Embryophyta</taxon>
        <taxon>Tracheophyta</taxon>
        <taxon>Spermatophyta</taxon>
        <taxon>Magnoliopsida</taxon>
        <taxon>eudicotyledons</taxon>
        <taxon>Gunneridae</taxon>
        <taxon>Pentapetalae</taxon>
        <taxon>rosids</taxon>
        <taxon>fabids</taxon>
        <taxon>Fabales</taxon>
        <taxon>Fabaceae</taxon>
        <taxon>Papilionoideae</taxon>
        <taxon>50 kb inversion clade</taxon>
        <taxon>NPAAA clade</taxon>
        <taxon>Hologalegina</taxon>
        <taxon>IRL clade</taxon>
        <taxon>Trifolieae</taxon>
        <taxon>Medicago</taxon>
    </lineage>
</organism>
<keyword evidence="5" id="KW-0539">Nucleus</keyword>
<keyword evidence="3" id="KW-0238">DNA-binding</keyword>
<dbReference type="SUPFAM" id="SSF101936">
    <property type="entry name" value="DNA-binding pseudobarrel domain"/>
    <property type="match status" value="1"/>
</dbReference>
<reference evidence="6 8" key="1">
    <citation type="journal article" date="2011" name="Nature">
        <title>The Medicago genome provides insight into the evolution of rhizobial symbioses.</title>
        <authorList>
            <person name="Young N.D."/>
            <person name="Debelle F."/>
            <person name="Oldroyd G.E."/>
            <person name="Geurts R."/>
            <person name="Cannon S.B."/>
            <person name="Udvardi M.K."/>
            <person name="Benedito V.A."/>
            <person name="Mayer K.F."/>
            <person name="Gouzy J."/>
            <person name="Schoof H."/>
            <person name="Van de Peer Y."/>
            <person name="Proost S."/>
            <person name="Cook D.R."/>
            <person name="Meyers B.C."/>
            <person name="Spannagl M."/>
            <person name="Cheung F."/>
            <person name="De Mita S."/>
            <person name="Krishnakumar V."/>
            <person name="Gundlach H."/>
            <person name="Zhou S."/>
            <person name="Mudge J."/>
            <person name="Bharti A.K."/>
            <person name="Murray J.D."/>
            <person name="Naoumkina M.A."/>
            <person name="Rosen B."/>
            <person name="Silverstein K.A."/>
            <person name="Tang H."/>
            <person name="Rombauts S."/>
            <person name="Zhao P.X."/>
            <person name="Zhou P."/>
            <person name="Barbe V."/>
            <person name="Bardou P."/>
            <person name="Bechner M."/>
            <person name="Bellec A."/>
            <person name="Berger A."/>
            <person name="Berges H."/>
            <person name="Bidwell S."/>
            <person name="Bisseling T."/>
            <person name="Choisne N."/>
            <person name="Couloux A."/>
            <person name="Denny R."/>
            <person name="Deshpande S."/>
            <person name="Dai X."/>
            <person name="Doyle J.J."/>
            <person name="Dudez A.M."/>
            <person name="Farmer A.D."/>
            <person name="Fouteau S."/>
            <person name="Franken C."/>
            <person name="Gibelin C."/>
            <person name="Gish J."/>
            <person name="Goldstein S."/>
            <person name="Gonzalez A.J."/>
            <person name="Green P.J."/>
            <person name="Hallab A."/>
            <person name="Hartog M."/>
            <person name="Hua A."/>
            <person name="Humphray S.J."/>
            <person name="Jeong D.H."/>
            <person name="Jing Y."/>
            <person name="Jocker A."/>
            <person name="Kenton S.M."/>
            <person name="Kim D.J."/>
            <person name="Klee K."/>
            <person name="Lai H."/>
            <person name="Lang C."/>
            <person name="Lin S."/>
            <person name="Macmil S.L."/>
            <person name="Magdelenat G."/>
            <person name="Matthews L."/>
            <person name="McCorrison J."/>
            <person name="Monaghan E.L."/>
            <person name="Mun J.H."/>
            <person name="Najar F.Z."/>
            <person name="Nicholson C."/>
            <person name="Noirot C."/>
            <person name="O'Bleness M."/>
            <person name="Paule C.R."/>
            <person name="Poulain J."/>
            <person name="Prion F."/>
            <person name="Qin B."/>
            <person name="Qu C."/>
            <person name="Retzel E.F."/>
            <person name="Riddle C."/>
            <person name="Sallet E."/>
            <person name="Samain S."/>
            <person name="Samson N."/>
            <person name="Sanders I."/>
            <person name="Saurat O."/>
            <person name="Scarpelli C."/>
            <person name="Schiex T."/>
            <person name="Segurens B."/>
            <person name="Severin A.J."/>
            <person name="Sherrier D.J."/>
            <person name="Shi R."/>
            <person name="Sims S."/>
            <person name="Singer S.R."/>
            <person name="Sinharoy S."/>
            <person name="Sterck L."/>
            <person name="Viollet A."/>
            <person name="Wang B.B."/>
            <person name="Wang K."/>
            <person name="Wang M."/>
            <person name="Wang X."/>
            <person name="Warfsmann J."/>
            <person name="Weissenbach J."/>
            <person name="White D.D."/>
            <person name="White J.D."/>
            <person name="Wiley G.B."/>
            <person name="Wincker P."/>
            <person name="Xing Y."/>
            <person name="Yang L."/>
            <person name="Yao Z."/>
            <person name="Ying F."/>
            <person name="Zhai J."/>
            <person name="Zhou L."/>
            <person name="Zuber A."/>
            <person name="Denarie J."/>
            <person name="Dixon R.A."/>
            <person name="May G.D."/>
            <person name="Schwartz D.C."/>
            <person name="Rogers J."/>
            <person name="Quetier F."/>
            <person name="Town C.D."/>
            <person name="Roe B.A."/>
        </authorList>
    </citation>
    <scope>NUCLEOTIDE SEQUENCE [LARGE SCALE GENOMIC DNA]</scope>
    <source>
        <strain evidence="6">A17</strain>
        <strain evidence="7 8">cv. Jemalong A17</strain>
    </source>
</reference>
<evidence type="ECO:0008006" key="9">
    <source>
        <dbReference type="Google" id="ProtNLM"/>
    </source>
</evidence>
<reference evidence="7" key="3">
    <citation type="submission" date="2015-04" db="UniProtKB">
        <authorList>
            <consortium name="EnsemblPlants"/>
        </authorList>
    </citation>
    <scope>IDENTIFICATION</scope>
    <source>
        <strain evidence="7">cv. Jemalong A17</strain>
    </source>
</reference>
<sequence length="206" mass="23887">MSFYHPKKFFKIMRNQELQNGELRVPKYFVKLHWKNVSNPVAFTLPNGSKQDVFWVEHNGDIWFQKNWETIAKSLIRGHVLVFKYKGGSCFKVEIFGCNTLELDYSNIKVEAEEVVVVSNDNVTNTNGAGTSQRRKGGKRKMNMDLDANQKKIKGSNRGGMIKKAKKCLRTEAVKERVRNYHPLENPSFEVEMSQSYAKGCYLEYY</sequence>